<dbReference type="AlphaFoldDB" id="A0A0A9D2N2"/>
<proteinExistence type="predicted"/>
<evidence type="ECO:0000313" key="1">
    <source>
        <dbReference type="EMBL" id="JAD80943.1"/>
    </source>
</evidence>
<dbReference type="EMBL" id="GBRH01216952">
    <property type="protein sequence ID" value="JAD80943.1"/>
    <property type="molecule type" value="Transcribed_RNA"/>
</dbReference>
<accession>A0A0A9D2N2</accession>
<reference evidence="1" key="1">
    <citation type="submission" date="2014-09" db="EMBL/GenBank/DDBJ databases">
        <authorList>
            <person name="Magalhaes I.L.F."/>
            <person name="Oliveira U."/>
            <person name="Santos F.R."/>
            <person name="Vidigal T.H.D.A."/>
            <person name="Brescovit A.D."/>
            <person name="Santos A.J."/>
        </authorList>
    </citation>
    <scope>NUCLEOTIDE SEQUENCE</scope>
    <source>
        <tissue evidence="1">Shoot tissue taken approximately 20 cm above the soil surface</tissue>
    </source>
</reference>
<reference evidence="1" key="2">
    <citation type="journal article" date="2015" name="Data Brief">
        <title>Shoot transcriptome of the giant reed, Arundo donax.</title>
        <authorList>
            <person name="Barrero R.A."/>
            <person name="Guerrero F.D."/>
            <person name="Moolhuijzen P."/>
            <person name="Goolsby J.A."/>
            <person name="Tidwell J."/>
            <person name="Bellgard S.E."/>
            <person name="Bellgard M.I."/>
        </authorList>
    </citation>
    <scope>NUCLEOTIDE SEQUENCE</scope>
    <source>
        <tissue evidence="1">Shoot tissue taken approximately 20 cm above the soil surface</tissue>
    </source>
</reference>
<organism evidence="1">
    <name type="scientific">Arundo donax</name>
    <name type="common">Giant reed</name>
    <name type="synonym">Donax arundinaceus</name>
    <dbReference type="NCBI Taxonomy" id="35708"/>
    <lineage>
        <taxon>Eukaryota</taxon>
        <taxon>Viridiplantae</taxon>
        <taxon>Streptophyta</taxon>
        <taxon>Embryophyta</taxon>
        <taxon>Tracheophyta</taxon>
        <taxon>Spermatophyta</taxon>
        <taxon>Magnoliopsida</taxon>
        <taxon>Liliopsida</taxon>
        <taxon>Poales</taxon>
        <taxon>Poaceae</taxon>
        <taxon>PACMAD clade</taxon>
        <taxon>Arundinoideae</taxon>
        <taxon>Arundineae</taxon>
        <taxon>Arundo</taxon>
    </lineage>
</organism>
<name>A0A0A9D2N2_ARUDO</name>
<protein>
    <submittedName>
        <fullName evidence="1">Uncharacterized protein</fullName>
    </submittedName>
</protein>
<sequence length="143" mass="16341">MHHEVLADRIVPRINDLFQKGNCGGVKHFSRWKHPLFVLPKQINDGDSGFLATKFLVLWNGDALQTTVIRRRATIYRGERCCSSCYTTVSMSKRSFLVAWRHIGLDLDGVCESNRSIMLILDLNKHFPSLHNATFASSCEQYN</sequence>